<gene>
    <name evidence="2" type="ORF">RM572_16245</name>
</gene>
<dbReference type="Gene3D" id="3.40.50.1820">
    <property type="entry name" value="alpha/beta hydrolase"/>
    <property type="match status" value="1"/>
</dbReference>
<dbReference type="RefSeq" id="WP_311674070.1">
    <property type="nucleotide sequence ID" value="NZ_JAVREQ010000014.1"/>
</dbReference>
<dbReference type="InterPro" id="IPR000073">
    <property type="entry name" value="AB_hydrolase_1"/>
</dbReference>
<dbReference type="InterPro" id="IPR029058">
    <property type="entry name" value="AB_hydrolase_fold"/>
</dbReference>
<reference evidence="3" key="1">
    <citation type="submission" date="2023-07" db="EMBL/GenBank/DDBJ databases">
        <title>30 novel species of actinomycetes from the DSMZ collection.</title>
        <authorList>
            <person name="Nouioui I."/>
        </authorList>
    </citation>
    <scope>NUCLEOTIDE SEQUENCE [LARGE SCALE GENOMIC DNA]</scope>
    <source>
        <strain evidence="3">DSM 42041</strain>
    </source>
</reference>
<feature type="domain" description="AB hydrolase-1" evidence="1">
    <location>
        <begin position="22"/>
        <end position="267"/>
    </location>
</feature>
<name>A0ABU2NUA5_9ACTN</name>
<evidence type="ECO:0000259" key="1">
    <source>
        <dbReference type="Pfam" id="PF00561"/>
    </source>
</evidence>
<dbReference type="PANTHER" id="PTHR43798:SF33">
    <property type="entry name" value="HYDROLASE, PUTATIVE (AFU_ORTHOLOGUE AFUA_2G14860)-RELATED"/>
    <property type="match status" value="1"/>
</dbReference>
<comment type="caution">
    <text evidence="2">The sequence shown here is derived from an EMBL/GenBank/DDBJ whole genome shotgun (WGS) entry which is preliminary data.</text>
</comment>
<organism evidence="2 3">
    <name type="scientific">Streptomyces hazeniae</name>
    <dbReference type="NCBI Taxonomy" id="3075538"/>
    <lineage>
        <taxon>Bacteria</taxon>
        <taxon>Bacillati</taxon>
        <taxon>Actinomycetota</taxon>
        <taxon>Actinomycetes</taxon>
        <taxon>Kitasatosporales</taxon>
        <taxon>Streptomycetaceae</taxon>
        <taxon>Streptomyces</taxon>
    </lineage>
</organism>
<proteinExistence type="predicted"/>
<dbReference type="PANTHER" id="PTHR43798">
    <property type="entry name" value="MONOACYLGLYCEROL LIPASE"/>
    <property type="match status" value="1"/>
</dbReference>
<sequence length="279" mass="29480">MPTFAAPDGTALVHHVSGAGAPLVCLPGGPMQDSAYLGGLGSLAAHRTLIRPDLRGTGGSAVPEDPASYRCDRLVGDVEALREHLGLDRMDLLAHSAGANLAALYTTRHPERVSRLALVTPSVVAPAVAVTGEMRLERARLRRDEPWFPEAYAALEAVVAGRATDETWQAIAPFAYGRWDETARAHAAAAERQRNREAAAVHNEAGAFDPDATRAAFAALTAPVLVLAGEFDLNSPAPAMAELAALFPGAECVVQPGAAHFPWLDDPERFTAVVTAFLR</sequence>
<evidence type="ECO:0000313" key="2">
    <source>
        <dbReference type="EMBL" id="MDT0380305.1"/>
    </source>
</evidence>
<protein>
    <submittedName>
        <fullName evidence="2">Alpha/beta hydrolase</fullName>
    </submittedName>
</protein>
<keyword evidence="2" id="KW-0378">Hydrolase</keyword>
<dbReference type="InterPro" id="IPR050266">
    <property type="entry name" value="AB_hydrolase_sf"/>
</dbReference>
<dbReference type="Proteomes" id="UP001183414">
    <property type="component" value="Unassembled WGS sequence"/>
</dbReference>
<dbReference type="Pfam" id="PF00561">
    <property type="entry name" value="Abhydrolase_1"/>
    <property type="match status" value="1"/>
</dbReference>
<dbReference type="EMBL" id="JAVREQ010000014">
    <property type="protein sequence ID" value="MDT0380305.1"/>
    <property type="molecule type" value="Genomic_DNA"/>
</dbReference>
<accession>A0ABU2NUA5</accession>
<evidence type="ECO:0000313" key="3">
    <source>
        <dbReference type="Proteomes" id="UP001183414"/>
    </source>
</evidence>
<dbReference type="SUPFAM" id="SSF53474">
    <property type="entry name" value="alpha/beta-Hydrolases"/>
    <property type="match status" value="1"/>
</dbReference>
<dbReference type="GO" id="GO:0016787">
    <property type="term" value="F:hydrolase activity"/>
    <property type="evidence" value="ECO:0007669"/>
    <property type="project" value="UniProtKB-KW"/>
</dbReference>
<keyword evidence="3" id="KW-1185">Reference proteome</keyword>